<proteinExistence type="predicted"/>
<gene>
    <name evidence="2" type="ORF">D9757_009348</name>
</gene>
<evidence type="ECO:0000256" key="1">
    <source>
        <dbReference type="SAM" id="SignalP"/>
    </source>
</evidence>
<comment type="caution">
    <text evidence="2">The sequence shown here is derived from an EMBL/GenBank/DDBJ whole genome shotgun (WGS) entry which is preliminary data.</text>
</comment>
<reference evidence="2 3" key="1">
    <citation type="journal article" date="2020" name="ISME J.">
        <title>Uncovering the hidden diversity of litter-decomposition mechanisms in mushroom-forming fungi.</title>
        <authorList>
            <person name="Floudas D."/>
            <person name="Bentzer J."/>
            <person name="Ahren D."/>
            <person name="Johansson T."/>
            <person name="Persson P."/>
            <person name="Tunlid A."/>
        </authorList>
    </citation>
    <scope>NUCLEOTIDE SEQUENCE [LARGE SCALE GENOMIC DNA]</scope>
    <source>
        <strain evidence="2 3">CBS 406.79</strain>
    </source>
</reference>
<accession>A0A8H5H6A2</accession>
<name>A0A8H5H6A2_9AGAR</name>
<dbReference type="EMBL" id="JAACJN010000082">
    <property type="protein sequence ID" value="KAF5377746.1"/>
    <property type="molecule type" value="Genomic_DNA"/>
</dbReference>
<feature type="signal peptide" evidence="1">
    <location>
        <begin position="1"/>
        <end position="22"/>
    </location>
</feature>
<dbReference type="AlphaFoldDB" id="A0A8H5H6A2"/>
<organism evidence="2 3">
    <name type="scientific">Collybiopsis confluens</name>
    <dbReference type="NCBI Taxonomy" id="2823264"/>
    <lineage>
        <taxon>Eukaryota</taxon>
        <taxon>Fungi</taxon>
        <taxon>Dikarya</taxon>
        <taxon>Basidiomycota</taxon>
        <taxon>Agaricomycotina</taxon>
        <taxon>Agaricomycetes</taxon>
        <taxon>Agaricomycetidae</taxon>
        <taxon>Agaricales</taxon>
        <taxon>Marasmiineae</taxon>
        <taxon>Omphalotaceae</taxon>
        <taxon>Collybiopsis</taxon>
    </lineage>
</organism>
<sequence length="68" mass="6995">MYGLKNILAAALVTSLGVFVSASLTTKVYHCGEGAKHPLCPYGYRCCGPLVVGVGGTCYLGETGICPL</sequence>
<keyword evidence="3" id="KW-1185">Reference proteome</keyword>
<evidence type="ECO:0000313" key="2">
    <source>
        <dbReference type="EMBL" id="KAF5377746.1"/>
    </source>
</evidence>
<feature type="chain" id="PRO_5034324042" evidence="1">
    <location>
        <begin position="23"/>
        <end position="68"/>
    </location>
</feature>
<dbReference type="OrthoDB" id="3026402at2759"/>
<evidence type="ECO:0000313" key="3">
    <source>
        <dbReference type="Proteomes" id="UP000518752"/>
    </source>
</evidence>
<keyword evidence="1" id="KW-0732">Signal</keyword>
<protein>
    <submittedName>
        <fullName evidence="2">Uncharacterized protein</fullName>
    </submittedName>
</protein>
<dbReference type="Proteomes" id="UP000518752">
    <property type="component" value="Unassembled WGS sequence"/>
</dbReference>